<comment type="caution">
    <text evidence="1">The sequence shown here is derived from an EMBL/GenBank/DDBJ whole genome shotgun (WGS) entry which is preliminary data.</text>
</comment>
<keyword evidence="2" id="KW-1185">Reference proteome</keyword>
<evidence type="ECO:0000313" key="1">
    <source>
        <dbReference type="EMBL" id="KAK2611439.1"/>
    </source>
</evidence>
<dbReference type="AlphaFoldDB" id="A0AAD9W692"/>
<gene>
    <name evidence="1" type="ORF">N8I77_004778</name>
</gene>
<organism evidence="1 2">
    <name type="scientific">Phomopsis amygdali</name>
    <name type="common">Fusicoccum amygdali</name>
    <dbReference type="NCBI Taxonomy" id="1214568"/>
    <lineage>
        <taxon>Eukaryota</taxon>
        <taxon>Fungi</taxon>
        <taxon>Dikarya</taxon>
        <taxon>Ascomycota</taxon>
        <taxon>Pezizomycotina</taxon>
        <taxon>Sordariomycetes</taxon>
        <taxon>Sordariomycetidae</taxon>
        <taxon>Diaporthales</taxon>
        <taxon>Diaporthaceae</taxon>
        <taxon>Diaporthe</taxon>
    </lineage>
</organism>
<sequence length="129" mass="15245">MDYSWTPDQWQFWNINTKLTPQYSCFLFPITIAKHTSRDLHQLLILQQPYALLKMPNCFLARPYQWPEPYYQVPIPGTYPTRFARLPVSGTTPATAVSTVYPTYQYIQTMQAQPTYMQYRQPQLWLQGG</sequence>
<accession>A0AAD9W692</accession>
<evidence type="ECO:0000313" key="2">
    <source>
        <dbReference type="Proteomes" id="UP001265746"/>
    </source>
</evidence>
<dbReference type="Proteomes" id="UP001265746">
    <property type="component" value="Unassembled WGS sequence"/>
</dbReference>
<dbReference type="EMBL" id="JAUJFL010000002">
    <property type="protein sequence ID" value="KAK2611439.1"/>
    <property type="molecule type" value="Genomic_DNA"/>
</dbReference>
<protein>
    <submittedName>
        <fullName evidence="1">Uncharacterized protein</fullName>
    </submittedName>
</protein>
<proteinExistence type="predicted"/>
<reference evidence="1" key="1">
    <citation type="submission" date="2023-06" db="EMBL/GenBank/DDBJ databases">
        <authorList>
            <person name="Noh H."/>
        </authorList>
    </citation>
    <scope>NUCLEOTIDE SEQUENCE</scope>
    <source>
        <strain evidence="1">DUCC20226</strain>
    </source>
</reference>
<name>A0AAD9W692_PHOAM</name>